<dbReference type="Pfam" id="PF13414">
    <property type="entry name" value="TPR_11"/>
    <property type="match status" value="1"/>
</dbReference>
<dbReference type="InterPro" id="IPR036465">
    <property type="entry name" value="vWFA_dom_sf"/>
</dbReference>
<feature type="compositionally biased region" description="Polar residues" evidence="2">
    <location>
        <begin position="546"/>
        <end position="555"/>
    </location>
</feature>
<feature type="compositionally biased region" description="Polar residues" evidence="2">
    <location>
        <begin position="590"/>
        <end position="601"/>
    </location>
</feature>
<evidence type="ECO:0000256" key="2">
    <source>
        <dbReference type="SAM" id="MobiDB-lite"/>
    </source>
</evidence>
<evidence type="ECO:0000259" key="3">
    <source>
        <dbReference type="PROSITE" id="PS50234"/>
    </source>
</evidence>
<feature type="domain" description="VWFA" evidence="3">
    <location>
        <begin position="90"/>
        <end position="284"/>
    </location>
</feature>
<dbReference type="CDD" id="cd00198">
    <property type="entry name" value="vWFA"/>
    <property type="match status" value="1"/>
</dbReference>
<name>Q12P17_SHEDO</name>
<dbReference type="PANTHER" id="PTHR22550:SF14">
    <property type="entry name" value="VWFA DOMAIN-CONTAINING PROTEIN"/>
    <property type="match status" value="1"/>
</dbReference>
<keyword evidence="1" id="KW-0802">TPR repeat</keyword>
<dbReference type="eggNOG" id="COG0457">
    <property type="taxonomic scope" value="Bacteria"/>
</dbReference>
<protein>
    <submittedName>
        <fullName evidence="4">TPR repeat</fullName>
    </submittedName>
</protein>
<keyword evidence="5" id="KW-1185">Reference proteome</keyword>
<dbReference type="RefSeq" id="WP_011495967.1">
    <property type="nucleotide sequence ID" value="NC_007954.1"/>
</dbReference>
<evidence type="ECO:0000313" key="4">
    <source>
        <dbReference type="EMBL" id="ABE54809.1"/>
    </source>
</evidence>
<dbReference type="InterPro" id="IPR019734">
    <property type="entry name" value="TPR_rpt"/>
</dbReference>
<dbReference type="SUPFAM" id="SSF48452">
    <property type="entry name" value="TPR-like"/>
    <property type="match status" value="1"/>
</dbReference>
<dbReference type="Proteomes" id="UP000001982">
    <property type="component" value="Chromosome"/>
</dbReference>
<gene>
    <name evidence="4" type="ordered locus">Sden_1524</name>
</gene>
<dbReference type="eggNOG" id="COG2304">
    <property type="taxonomic scope" value="Bacteria"/>
</dbReference>
<accession>Q12P17</accession>
<dbReference type="PANTHER" id="PTHR22550">
    <property type="entry name" value="SPORE GERMINATION PROTEIN"/>
    <property type="match status" value="1"/>
</dbReference>
<feature type="compositionally biased region" description="Acidic residues" evidence="2">
    <location>
        <begin position="461"/>
        <end position="470"/>
    </location>
</feature>
<feature type="repeat" description="TPR" evidence="1">
    <location>
        <begin position="399"/>
        <end position="432"/>
    </location>
</feature>
<feature type="compositionally biased region" description="Low complexity" evidence="2">
    <location>
        <begin position="573"/>
        <end position="586"/>
    </location>
</feature>
<dbReference type="OrthoDB" id="9807628at2"/>
<dbReference type="PROSITE" id="PS50234">
    <property type="entry name" value="VWFA"/>
    <property type="match status" value="1"/>
</dbReference>
<dbReference type="Gene3D" id="3.40.50.410">
    <property type="entry name" value="von Willebrand factor, type A domain"/>
    <property type="match status" value="1"/>
</dbReference>
<dbReference type="EMBL" id="CP000302">
    <property type="protein sequence ID" value="ABE54809.1"/>
    <property type="molecule type" value="Genomic_DNA"/>
</dbReference>
<dbReference type="HOGENOM" id="CLU_024570_3_1_6"/>
<dbReference type="InterPro" id="IPR050768">
    <property type="entry name" value="UPF0353/GerABKA_families"/>
</dbReference>
<feature type="compositionally biased region" description="Low complexity" evidence="2">
    <location>
        <begin position="493"/>
        <end position="512"/>
    </location>
</feature>
<evidence type="ECO:0000256" key="1">
    <source>
        <dbReference type="PROSITE-ProRule" id="PRU00339"/>
    </source>
</evidence>
<dbReference type="STRING" id="318161.Sden_1524"/>
<dbReference type="InterPro" id="IPR011990">
    <property type="entry name" value="TPR-like_helical_dom_sf"/>
</dbReference>
<feature type="region of interest" description="Disordered" evidence="2">
    <location>
        <begin position="441"/>
        <end position="654"/>
    </location>
</feature>
<feature type="compositionally biased region" description="Low complexity" evidence="2">
    <location>
        <begin position="638"/>
        <end position="650"/>
    </location>
</feature>
<organism evidence="4 5">
    <name type="scientific">Shewanella denitrificans (strain OS217 / ATCC BAA-1090 / DSM 15013)</name>
    <dbReference type="NCBI Taxonomy" id="318161"/>
    <lineage>
        <taxon>Bacteria</taxon>
        <taxon>Pseudomonadati</taxon>
        <taxon>Pseudomonadota</taxon>
        <taxon>Gammaproteobacteria</taxon>
        <taxon>Alteromonadales</taxon>
        <taxon>Shewanellaceae</taxon>
        <taxon>Shewanella</taxon>
    </lineage>
</organism>
<dbReference type="SMART" id="SM00028">
    <property type="entry name" value="TPR"/>
    <property type="match status" value="1"/>
</dbReference>
<evidence type="ECO:0000313" key="5">
    <source>
        <dbReference type="Proteomes" id="UP000001982"/>
    </source>
</evidence>
<dbReference type="AlphaFoldDB" id="Q12P17"/>
<dbReference type="PROSITE" id="PS50005">
    <property type="entry name" value="TPR"/>
    <property type="match status" value="1"/>
</dbReference>
<dbReference type="Gene3D" id="1.25.40.10">
    <property type="entry name" value="Tetratricopeptide repeat domain"/>
    <property type="match status" value="1"/>
</dbReference>
<feature type="compositionally biased region" description="Acidic residues" evidence="2">
    <location>
        <begin position="483"/>
        <end position="492"/>
    </location>
</feature>
<dbReference type="InterPro" id="IPR002035">
    <property type="entry name" value="VWF_A"/>
</dbReference>
<dbReference type="SMART" id="SM00327">
    <property type="entry name" value="VWA"/>
    <property type="match status" value="1"/>
</dbReference>
<proteinExistence type="predicted"/>
<dbReference type="Pfam" id="PF13519">
    <property type="entry name" value="VWA_2"/>
    <property type="match status" value="1"/>
</dbReference>
<feature type="compositionally biased region" description="Low complexity" evidence="2">
    <location>
        <begin position="521"/>
        <end position="530"/>
    </location>
</feature>
<dbReference type="SUPFAM" id="SSF53300">
    <property type="entry name" value="vWA-like"/>
    <property type="match status" value="1"/>
</dbReference>
<sequence>MPLHFIRPEWLLLLLPLALLSLLAWRKNSQQSAWQHYIAPHLTSALISPSMQSSKHPTWLLAAAWFIAVIAAAGPAVNKQNLPVFATEQGRVLVMDMSLSMLATDMSPNRLSQAKFRASDLISQLKEGETGLIAYAGDAFTISPLTRDNATLLNLLPSLSPDIMPARGSDLAGALRLAQSLLAQGGHINGDIIVLTDGISSKQFDNAKASLKGSRYRLSILALGSEQGAPIRLADGQLLKDNVDDVIIAKTNYGLLQKLARYQKGILVPAQADGSDLKQLQDWLATDGDARATELEGESWQDLGPYLALLLLLPCLLSFRRGLLPLVALFMFYQPTSAQASLWDDLWQTRDQQANAAFEAEDFHTASDKFDDPLWRASAHYKAGDFEAALKGFEQDSSANGLYNQGNALMHLGKIDKAIKRYQEALALKADFPEASRNLALAQQAKQDKKQGDNQSAENGESGEDGDANEGGDKSKGSNSGSDDSDDGDDSNSDSSDSSSNRAGSNNSGSKGTESKDSDTQDNQDASSASQDDDTSEQGGDKSDETNASSGGQQSDVDEPSSEKQDSGGTDDQAMSEQQGAQSASEQGKDPNSQAQENEASMQAELEKPASGSKQQTAVGEKPSDNAPEQQTAAGEMLAPTQAQTQALPAEMERALRAVSEDPQVLLRNKMQLEYLKRRQEAQAPKDDEQW</sequence>
<dbReference type="KEGG" id="sdn:Sden_1524"/>
<reference evidence="4 5" key="1">
    <citation type="submission" date="2006-03" db="EMBL/GenBank/DDBJ databases">
        <title>Complete sequence of Shewanella denitrificans OS217.</title>
        <authorList>
            <consortium name="US DOE Joint Genome Institute"/>
            <person name="Copeland A."/>
            <person name="Lucas S."/>
            <person name="Lapidus A."/>
            <person name="Barry K."/>
            <person name="Detter J.C."/>
            <person name="Glavina del Rio T."/>
            <person name="Hammon N."/>
            <person name="Israni S."/>
            <person name="Dalin E."/>
            <person name="Tice H."/>
            <person name="Pitluck S."/>
            <person name="Brettin T."/>
            <person name="Bruce D."/>
            <person name="Han C."/>
            <person name="Tapia R."/>
            <person name="Gilna P."/>
            <person name="Kiss H."/>
            <person name="Schmutz J."/>
            <person name="Larimer F."/>
            <person name="Land M."/>
            <person name="Hauser L."/>
            <person name="Kyrpides N."/>
            <person name="Lykidis A."/>
            <person name="Richardson P."/>
        </authorList>
    </citation>
    <scope>NUCLEOTIDE SEQUENCE [LARGE SCALE GENOMIC DNA]</scope>
    <source>
        <strain evidence="5">OS217 / ATCC BAA-1090 / DSM 15013</strain>
    </source>
</reference>